<dbReference type="AlphaFoldDB" id="A0ABD3FIY2"/>
<feature type="region of interest" description="Disordered" evidence="1">
    <location>
        <begin position="405"/>
        <end position="461"/>
    </location>
</feature>
<feature type="region of interest" description="Disordered" evidence="1">
    <location>
        <begin position="492"/>
        <end position="519"/>
    </location>
</feature>
<feature type="compositionally biased region" description="Basic residues" evidence="1">
    <location>
        <begin position="502"/>
        <end position="512"/>
    </location>
</feature>
<feature type="region of interest" description="Disordered" evidence="1">
    <location>
        <begin position="157"/>
        <end position="185"/>
    </location>
</feature>
<dbReference type="PANTHER" id="PTHR38150:SF1">
    <property type="entry name" value="PFU DOMAIN-CONTAINING PROTEIN"/>
    <property type="match status" value="1"/>
</dbReference>
<proteinExistence type="predicted"/>
<dbReference type="Proteomes" id="UP001632037">
    <property type="component" value="Unassembled WGS sequence"/>
</dbReference>
<feature type="region of interest" description="Disordered" evidence="1">
    <location>
        <begin position="356"/>
        <end position="380"/>
    </location>
</feature>
<dbReference type="PANTHER" id="PTHR38150">
    <property type="entry name" value="EF-HAND DOMAIN-CONTAINING PROTEIN"/>
    <property type="match status" value="1"/>
</dbReference>
<evidence type="ECO:0000256" key="1">
    <source>
        <dbReference type="SAM" id="MobiDB-lite"/>
    </source>
</evidence>
<keyword evidence="3" id="KW-1185">Reference proteome</keyword>
<evidence type="ECO:0000313" key="2">
    <source>
        <dbReference type="EMBL" id="KAL3665857.1"/>
    </source>
</evidence>
<protein>
    <submittedName>
        <fullName evidence="2">Uncharacterized protein</fullName>
    </submittedName>
</protein>
<accession>A0ABD3FIY2</accession>
<evidence type="ECO:0000313" key="3">
    <source>
        <dbReference type="Proteomes" id="UP001632037"/>
    </source>
</evidence>
<feature type="region of interest" description="Disordered" evidence="1">
    <location>
        <begin position="700"/>
        <end position="749"/>
    </location>
</feature>
<comment type="caution">
    <text evidence="2">The sequence shown here is derived from an EMBL/GenBank/DDBJ whole genome shotgun (WGS) entry which is preliminary data.</text>
</comment>
<sequence>MDEFQDFGSDCSDFDDDVDWSFTDGESASILQLMGGADSVQKQKVAGVNTSGVLSTGGDTSSVPTDATEAVEAPISDEELLDELFPQTKPEPTSNIDNPEPSVSKECEVEWALMALEEHEQLGRHSRSVSPAKGDADFVSLFEEMYGSDAAIALSTPSPGAKLSKTRQETGNEEEVEVGEDSSLSKTVEGIEGKLPGEILEMVQQIHSKAVEMCLDFVSRVEETCSSLCLPQFSCKPDLNSCVEAICCLEEGLKSEDLVNSFAPTCNERLELILTALDDKIGALPHTLTIKWTKTIHMLPVLAKMKEQIKPSAAADPLAALQIETTTPPPLKVKGKGSPLQGWATFHPEKMPARRCEPMKIPKPTPKAGQTTKLKPRVQIRQYIPSKLRKRCKVYNPVDSELTFRPKINKSSRNKGEQPEANFTTRMEKDISLRRSQKLQQQQQKQEEHEREQAESVSTPNLIAKGSQRILLKNGMWTESFEERLLRLAKHRTKVGSGDSRSKRKRQRHQQRKREAAAVASKACESLYQRGIEQRKREQERLQDDNYDLEFQRNRPKISSRSLRVMKTRIRQELAQLCMDSQVVEEAEQSDSEDESSSSSSVTFIQFSCALLYFGFVPELNTLWEGRADEDQVTLLWHSWAVFTRDDGVIGSKLATTILERVLFSVIIGERAGNHSELRGREAQVLLRLYRANYYARKHTQLKEEPKQNNSEIKAQVKGNQANKRGKSQRQRVRYTMHGKPVQGADTPDTDVLSERERLLQERMEQIRDEKTKQELEGCTFHPRINPGPSEAAAMRSVHHSFANTSSATVSTFERLYSDAFQRQNNVLEKYLEAKLHREEQEKRECRVHPSYVNGLTIEERLENLHVALAGNALPVDFQKKINAMRTATEMKALDEQLKEQRLLPAQFKRAKDGRTVVLPFQFATEIRASKSSKPHKQHTKAATGPRDHVMKNLRPLTQAIHQTDDEKEAELCLDVHLSPSETRQLYLNVHEDPRDAVERFVQRFSLTNTQRHFLVQLVEARLEQFAAY</sequence>
<feature type="compositionally biased region" description="Acidic residues" evidence="1">
    <location>
        <begin position="171"/>
        <end position="180"/>
    </location>
</feature>
<reference evidence="2 3" key="1">
    <citation type="submission" date="2024-09" db="EMBL/GenBank/DDBJ databases">
        <title>Genome sequencing and assembly of Phytophthora oleae, isolate VK10A, causative agent of rot of olive drupes.</title>
        <authorList>
            <person name="Conti Taguali S."/>
            <person name="Riolo M."/>
            <person name="La Spada F."/>
            <person name="Cacciola S.O."/>
            <person name="Dionisio G."/>
        </authorList>
    </citation>
    <scope>NUCLEOTIDE SEQUENCE [LARGE SCALE GENOMIC DNA]</scope>
    <source>
        <strain evidence="2 3">VK10A</strain>
    </source>
</reference>
<name>A0ABD3FIY2_9STRA</name>
<feature type="compositionally biased region" description="Basic and acidic residues" evidence="1">
    <location>
        <begin position="445"/>
        <end position="454"/>
    </location>
</feature>
<organism evidence="2 3">
    <name type="scientific">Phytophthora oleae</name>
    <dbReference type="NCBI Taxonomy" id="2107226"/>
    <lineage>
        <taxon>Eukaryota</taxon>
        <taxon>Sar</taxon>
        <taxon>Stramenopiles</taxon>
        <taxon>Oomycota</taxon>
        <taxon>Peronosporomycetes</taxon>
        <taxon>Peronosporales</taxon>
        <taxon>Peronosporaceae</taxon>
        <taxon>Phytophthora</taxon>
    </lineage>
</organism>
<feature type="compositionally biased region" description="Polar residues" evidence="1">
    <location>
        <begin position="708"/>
        <end position="723"/>
    </location>
</feature>
<dbReference type="EMBL" id="JBIMZQ010000019">
    <property type="protein sequence ID" value="KAL3665857.1"/>
    <property type="molecule type" value="Genomic_DNA"/>
</dbReference>
<feature type="compositionally biased region" description="Basic residues" evidence="1">
    <location>
        <begin position="724"/>
        <end position="737"/>
    </location>
</feature>
<gene>
    <name evidence="2" type="ORF">V7S43_009281</name>
</gene>